<organism evidence="1 2">
    <name type="scientific">Plasmodium yoelii yoelii</name>
    <dbReference type="NCBI Taxonomy" id="73239"/>
    <lineage>
        <taxon>Eukaryota</taxon>
        <taxon>Sar</taxon>
        <taxon>Alveolata</taxon>
        <taxon>Apicomplexa</taxon>
        <taxon>Aconoidasida</taxon>
        <taxon>Haemosporida</taxon>
        <taxon>Plasmodiidae</taxon>
        <taxon>Plasmodium</taxon>
        <taxon>Plasmodium (Vinckeia)</taxon>
    </lineage>
</organism>
<proteinExistence type="predicted"/>
<gene>
    <name evidence="1" type="ORF">PY02059</name>
</gene>
<evidence type="ECO:0000313" key="1">
    <source>
        <dbReference type="EMBL" id="EAA21477.1"/>
    </source>
</evidence>
<dbReference type="InParanoid" id="Q7RMW9"/>
<dbReference type="AlphaFoldDB" id="Q7RMW9"/>
<name>Q7RMW9_PLAYO</name>
<dbReference type="Proteomes" id="UP000008553">
    <property type="component" value="Unassembled WGS sequence"/>
</dbReference>
<keyword evidence="2" id="KW-1185">Reference proteome</keyword>
<accession>Q7RMW9</accession>
<protein>
    <submittedName>
        <fullName evidence="1">Uncharacterized protein</fullName>
    </submittedName>
</protein>
<reference evidence="1 2" key="1">
    <citation type="journal article" date="2002" name="Nature">
        <title>Genome sequence and comparative analysis of the model rodent malaria parasite Plasmodium yoelii yoelii.</title>
        <authorList>
            <person name="Carlton J.M."/>
            <person name="Angiuoli S.V."/>
            <person name="Suh B.B."/>
            <person name="Kooij T.W."/>
            <person name="Pertea M."/>
            <person name="Silva J.C."/>
            <person name="Ermolaeva M.D."/>
            <person name="Allen J.E."/>
            <person name="Selengut J.D."/>
            <person name="Koo H.L."/>
            <person name="Peterson J.D."/>
            <person name="Pop M."/>
            <person name="Kosack D.S."/>
            <person name="Shumway M.F."/>
            <person name="Bidwell S.L."/>
            <person name="Shallom S.J."/>
            <person name="van Aken S.E."/>
            <person name="Riedmuller S.B."/>
            <person name="Feldblyum T.V."/>
            <person name="Cho J.K."/>
            <person name="Quackenbush J."/>
            <person name="Sedegah M."/>
            <person name="Shoaibi A."/>
            <person name="Cummings L.M."/>
            <person name="Florens L."/>
            <person name="Yates J.R."/>
            <person name="Raine J.D."/>
            <person name="Sinden R.E."/>
            <person name="Harris M.A."/>
            <person name="Cunningham D.A."/>
            <person name="Preiser P.R."/>
            <person name="Bergman L.W."/>
            <person name="Vaidya A.B."/>
            <person name="van Lin L.H."/>
            <person name="Janse C.J."/>
            <person name="Waters A.P."/>
            <person name="Smith H.O."/>
            <person name="White O.R."/>
            <person name="Salzberg S.L."/>
            <person name="Venter J.C."/>
            <person name="Fraser C.M."/>
            <person name="Hoffman S.L."/>
            <person name="Gardner M.J."/>
            <person name="Carucci D.J."/>
        </authorList>
    </citation>
    <scope>NUCLEOTIDE SEQUENCE [LARGE SCALE GENOMIC DNA]</scope>
    <source>
        <strain evidence="1 2">17XNL</strain>
    </source>
</reference>
<dbReference type="PaxDb" id="73239-Q7RMW9"/>
<dbReference type="EMBL" id="AABL01000564">
    <property type="protein sequence ID" value="EAA21477.1"/>
    <property type="molecule type" value="Genomic_DNA"/>
</dbReference>
<comment type="caution">
    <text evidence="1">The sequence shown here is derived from an EMBL/GenBank/DDBJ whole genome shotgun (WGS) entry which is preliminary data.</text>
</comment>
<evidence type="ECO:0000313" key="2">
    <source>
        <dbReference type="Proteomes" id="UP000008553"/>
    </source>
</evidence>
<feature type="non-terminal residue" evidence="1">
    <location>
        <position position="18"/>
    </location>
</feature>
<sequence>MTLNMKTIIYLLKYTMII</sequence>